<dbReference type="PANTHER" id="PTHR11783">
    <property type="entry name" value="SULFOTRANSFERASE SULT"/>
    <property type="match status" value="1"/>
</dbReference>
<sequence>MVRCPFLESDFLMHNFQKNMSAPGSFLHNSFVQAHPDRNPEDGIFLQLAELADEPRIIKTHLPFSLLPKHLPDTSKVVYVARNSKDVAVSYCHHSRLLKCHDFCGTTSEFVDHFVNDTLVYSPFWTHIKEGWKRRNQSNIHFMFYEDLKANPKAEIARLKDFLNVDLTNDQIEKIVHYTSFDQMKEREGKDLMGEDTNEYANSEVEDKDGGFFRKGQVGDYKNKLSEEDIERINKWTKENTRDMESEFKYKIN</sequence>
<evidence type="ECO:0000256" key="2">
    <source>
        <dbReference type="ARBA" id="ARBA00022679"/>
    </source>
</evidence>
<keyword evidence="2 4" id="KW-0808">Transferase</keyword>
<dbReference type="Proteomes" id="UP000326759">
    <property type="component" value="Unassembled WGS sequence"/>
</dbReference>
<dbReference type="EMBL" id="SEYY01003271">
    <property type="protein sequence ID" value="KAB7504383.1"/>
    <property type="molecule type" value="Genomic_DNA"/>
</dbReference>
<dbReference type="InterPro" id="IPR027417">
    <property type="entry name" value="P-loop_NTPase"/>
</dbReference>
<name>A0A5N5TCI9_9CRUS</name>
<evidence type="ECO:0000256" key="1">
    <source>
        <dbReference type="ARBA" id="ARBA00005771"/>
    </source>
</evidence>
<comment type="similarity">
    <text evidence="1">Belongs to the sulfotransferase 1 family.</text>
</comment>
<evidence type="ECO:0000313" key="4">
    <source>
        <dbReference type="EMBL" id="KAB7504383.1"/>
    </source>
</evidence>
<dbReference type="SUPFAM" id="SSF52540">
    <property type="entry name" value="P-loop containing nucleoside triphosphate hydrolases"/>
    <property type="match status" value="1"/>
</dbReference>
<dbReference type="InterPro" id="IPR000863">
    <property type="entry name" value="Sulfotransferase_dom"/>
</dbReference>
<organism evidence="4 5">
    <name type="scientific">Armadillidium nasatum</name>
    <dbReference type="NCBI Taxonomy" id="96803"/>
    <lineage>
        <taxon>Eukaryota</taxon>
        <taxon>Metazoa</taxon>
        <taxon>Ecdysozoa</taxon>
        <taxon>Arthropoda</taxon>
        <taxon>Crustacea</taxon>
        <taxon>Multicrustacea</taxon>
        <taxon>Malacostraca</taxon>
        <taxon>Eumalacostraca</taxon>
        <taxon>Peracarida</taxon>
        <taxon>Isopoda</taxon>
        <taxon>Oniscidea</taxon>
        <taxon>Crinocheta</taxon>
        <taxon>Armadillidiidae</taxon>
        <taxon>Armadillidium</taxon>
    </lineage>
</organism>
<comment type="caution">
    <text evidence="4">The sequence shown here is derived from an EMBL/GenBank/DDBJ whole genome shotgun (WGS) entry which is preliminary data.</text>
</comment>
<evidence type="ECO:0000313" key="5">
    <source>
        <dbReference type="Proteomes" id="UP000326759"/>
    </source>
</evidence>
<reference evidence="4 5" key="1">
    <citation type="journal article" date="2019" name="PLoS Biol.">
        <title>Sex chromosomes control vertical transmission of feminizing Wolbachia symbionts in an isopod.</title>
        <authorList>
            <person name="Becking T."/>
            <person name="Chebbi M.A."/>
            <person name="Giraud I."/>
            <person name="Moumen B."/>
            <person name="Laverre T."/>
            <person name="Caubet Y."/>
            <person name="Peccoud J."/>
            <person name="Gilbert C."/>
            <person name="Cordaux R."/>
        </authorList>
    </citation>
    <scope>NUCLEOTIDE SEQUENCE [LARGE SCALE GENOMIC DNA]</scope>
    <source>
        <strain evidence="4">ANa2</strain>
        <tissue evidence="4">Whole body excluding digestive tract and cuticle</tissue>
    </source>
</reference>
<dbReference type="GO" id="GO:0008146">
    <property type="term" value="F:sulfotransferase activity"/>
    <property type="evidence" value="ECO:0007669"/>
    <property type="project" value="InterPro"/>
</dbReference>
<protein>
    <submittedName>
        <fullName evidence="4">Sulfotransferase family cytosolic 1B member 1</fullName>
    </submittedName>
</protein>
<evidence type="ECO:0000259" key="3">
    <source>
        <dbReference type="Pfam" id="PF00685"/>
    </source>
</evidence>
<keyword evidence="5" id="KW-1185">Reference proteome</keyword>
<feature type="domain" description="Sulfotransferase" evidence="3">
    <location>
        <begin position="52"/>
        <end position="244"/>
    </location>
</feature>
<dbReference type="OrthoDB" id="205623at2759"/>
<dbReference type="Pfam" id="PF00685">
    <property type="entry name" value="Sulfotransfer_1"/>
    <property type="match status" value="1"/>
</dbReference>
<dbReference type="Gene3D" id="3.40.50.300">
    <property type="entry name" value="P-loop containing nucleotide triphosphate hydrolases"/>
    <property type="match status" value="1"/>
</dbReference>
<proteinExistence type="inferred from homology"/>
<accession>A0A5N5TCI9</accession>
<gene>
    <name evidence="4" type="ORF">Anas_10897</name>
</gene>
<dbReference type="AlphaFoldDB" id="A0A5N5TCI9"/>